<evidence type="ECO:0000259" key="1">
    <source>
        <dbReference type="Pfam" id="PF12660"/>
    </source>
</evidence>
<dbReference type="VEuPathDB" id="FungiDB:MGL_3499"/>
<dbReference type="Proteomes" id="UP000008837">
    <property type="component" value="Unassembled WGS sequence"/>
</dbReference>
<dbReference type="InParanoid" id="A8Q9K8"/>
<dbReference type="InterPro" id="IPR024764">
    <property type="entry name" value="TFIIIC_Znf"/>
</dbReference>
<dbReference type="STRING" id="425265.A8Q9K8"/>
<organism evidence="2 3">
    <name type="scientific">Malassezia globosa (strain ATCC MYA-4612 / CBS 7966)</name>
    <name type="common">Dandruff-associated fungus</name>
    <dbReference type="NCBI Taxonomy" id="425265"/>
    <lineage>
        <taxon>Eukaryota</taxon>
        <taxon>Fungi</taxon>
        <taxon>Dikarya</taxon>
        <taxon>Basidiomycota</taxon>
        <taxon>Ustilaginomycotina</taxon>
        <taxon>Malasseziomycetes</taxon>
        <taxon>Malasseziales</taxon>
        <taxon>Malasseziaceae</taxon>
        <taxon>Malassezia</taxon>
    </lineage>
</organism>
<gene>
    <name evidence="2" type="ORF">MGL_3499</name>
</gene>
<protein>
    <recommendedName>
        <fullName evidence="1">Transcription factor IIIC putative zinc-finger domain-containing protein</fullName>
    </recommendedName>
</protein>
<dbReference type="OrthoDB" id="6021743at2759"/>
<dbReference type="GO" id="GO:0004402">
    <property type="term" value="F:histone acetyltransferase activity"/>
    <property type="evidence" value="ECO:0007669"/>
    <property type="project" value="InterPro"/>
</dbReference>
<evidence type="ECO:0000313" key="3">
    <source>
        <dbReference type="Proteomes" id="UP000008837"/>
    </source>
</evidence>
<dbReference type="EMBL" id="AAYY01000013">
    <property type="protein sequence ID" value="EDP42250.1"/>
    <property type="molecule type" value="Genomic_DNA"/>
</dbReference>
<proteinExistence type="predicted"/>
<dbReference type="GeneID" id="5853771"/>
<reference evidence="2 3" key="1">
    <citation type="journal article" date="2007" name="Proc. Natl. Acad. Sci. U.S.A.">
        <title>Dandruff-associated Malassezia genomes reveal convergent and divergent virulence traits shared with plant and human fungal pathogens.</title>
        <authorList>
            <person name="Xu J."/>
            <person name="Saunders C.W."/>
            <person name="Hu P."/>
            <person name="Grant R.A."/>
            <person name="Boekhout T."/>
            <person name="Kuramae E.E."/>
            <person name="Kronstad J.W."/>
            <person name="Deangelis Y.M."/>
            <person name="Reeder N.L."/>
            <person name="Johnstone K.R."/>
            <person name="Leland M."/>
            <person name="Fieno A.M."/>
            <person name="Begley W.M."/>
            <person name="Sun Y."/>
            <person name="Lacey M.P."/>
            <person name="Chaudhary T."/>
            <person name="Keough T."/>
            <person name="Chu L."/>
            <person name="Sears R."/>
            <person name="Yuan B."/>
            <person name="Dawson T.L.Jr."/>
        </authorList>
    </citation>
    <scope>NUCLEOTIDE SEQUENCE [LARGE SCALE GENOMIC DNA]</scope>
    <source>
        <strain evidence="3">ATCC MYA-4612 / CBS 7966</strain>
    </source>
</reference>
<dbReference type="InterPro" id="IPR044230">
    <property type="entry name" value="GTF3C4"/>
</dbReference>
<sequence length="390" mass="43562">MACNVTGLAWHEGAWRWTTPGGCYAWNGEPNTQASRITEGCDAMTHAAGYDWNHECLFTVLDDARMLNMDQRESPRKIARESLAGGHSPVWGYRRDACGLVAMLIDANECKPWQYHITHKLSYVLTMPNEEPMYVRDRPPVVAWRAWMLWLKQYGAAACAPLWHTLRSRAMHLQEHVVTLAQQRPKSVRVWSDLHKEAQAVSWWMTYAPDEALTQVGSDMAKATWISAWVSGVRRAVAYLESGPSDTGVSVQNGDIQDYVQRLAGALFCMAHDDAHATSHEKSCLAYYSQSLVGQDTYDAWKRAGAPQLGEQCPACKEPIPFDLAPYARCAARHVFDRCIATFALIQGIDTLTCTCCKRQASATALQHISVYAYPSTSSCISCGNRWCSS</sequence>
<name>A8Q9K8_MALGO</name>
<keyword evidence="3" id="KW-1185">Reference proteome</keyword>
<dbReference type="RefSeq" id="XP_001729464.1">
    <property type="nucleotide sequence ID" value="XM_001729412.1"/>
</dbReference>
<dbReference type="GO" id="GO:0000127">
    <property type="term" value="C:transcription factor TFIIIC complex"/>
    <property type="evidence" value="ECO:0007669"/>
    <property type="project" value="InterPro"/>
</dbReference>
<evidence type="ECO:0000313" key="2">
    <source>
        <dbReference type="EMBL" id="EDP42250.1"/>
    </source>
</evidence>
<dbReference type="PANTHER" id="PTHR15496">
    <property type="entry name" value="GENERAL TRANSCRIPTION FACTOR 3C POLYPEPTIDE 4 FAMILY"/>
    <property type="match status" value="1"/>
</dbReference>
<feature type="domain" description="Transcription factor IIIC putative zinc-finger" evidence="1">
    <location>
        <begin position="308"/>
        <end position="385"/>
    </location>
</feature>
<dbReference type="GO" id="GO:0006384">
    <property type="term" value="P:transcription initiation at RNA polymerase III promoter"/>
    <property type="evidence" value="ECO:0007669"/>
    <property type="project" value="InterPro"/>
</dbReference>
<accession>A8Q9K8</accession>
<dbReference type="PANTHER" id="PTHR15496:SF2">
    <property type="entry name" value="GENERAL TRANSCRIPTION FACTOR 3C POLYPEPTIDE 4"/>
    <property type="match status" value="1"/>
</dbReference>
<dbReference type="KEGG" id="mgl:MGL_3499"/>
<dbReference type="AlphaFoldDB" id="A8Q9K8"/>
<comment type="caution">
    <text evidence="2">The sequence shown here is derived from an EMBL/GenBank/DDBJ whole genome shotgun (WGS) entry which is preliminary data.</text>
</comment>
<dbReference type="Pfam" id="PF12660">
    <property type="entry name" value="zf-TFIIIC"/>
    <property type="match status" value="1"/>
</dbReference>